<evidence type="ECO:0000256" key="5">
    <source>
        <dbReference type="ARBA" id="ARBA00022989"/>
    </source>
</evidence>
<dbReference type="PANTHER" id="PTHR34584">
    <property type="entry name" value="NA(+)/H(+) ANTIPORTER SUBUNIT E1"/>
    <property type="match status" value="1"/>
</dbReference>
<evidence type="ECO:0000256" key="1">
    <source>
        <dbReference type="ARBA" id="ARBA00004651"/>
    </source>
</evidence>
<keyword evidence="8" id="KW-1185">Reference proteome</keyword>
<comment type="subcellular location">
    <subcellularLocation>
        <location evidence="1">Cell membrane</location>
        <topology evidence="1">Multi-pass membrane protein</topology>
    </subcellularLocation>
</comment>
<evidence type="ECO:0008006" key="9">
    <source>
        <dbReference type="Google" id="ProtNLM"/>
    </source>
</evidence>
<keyword evidence="6" id="KW-0472">Membrane</keyword>
<gene>
    <name evidence="7" type="ORF">Tel_10830</name>
</gene>
<dbReference type="EMBL" id="CP013099">
    <property type="protein sequence ID" value="ALP53585.1"/>
    <property type="molecule type" value="Genomic_DNA"/>
</dbReference>
<proteinExistence type="inferred from homology"/>
<dbReference type="GO" id="GO:0008324">
    <property type="term" value="F:monoatomic cation transmembrane transporter activity"/>
    <property type="evidence" value="ECO:0007669"/>
    <property type="project" value="InterPro"/>
</dbReference>
<protein>
    <recommendedName>
        <fullName evidence="9">DNA topoisomerase IV</fullName>
    </recommendedName>
</protein>
<dbReference type="Pfam" id="PF01899">
    <property type="entry name" value="MNHE"/>
    <property type="match status" value="1"/>
</dbReference>
<dbReference type="KEGG" id="tee:Tel_10830"/>
<sequence length="158" mass="17566">MKSFSFTVLLFLFWIFLSGHLEPLLLGLGMASVALTVFLSRRMNVIDHESYPLHLSAKFPGFFVYILREIVKANIDVVRRILSWRATPISPQMIEIPQPQESDLGAVIYANSITLTPGTVTISLSKNSLTVHALSKEAANELATGAMSDEISNRVFKQ</sequence>
<accession>A0A0S2TEK7</accession>
<comment type="similarity">
    <text evidence="2">Belongs to the CPA3 antiporters (TC 2.A.63) subunit E family.</text>
</comment>
<dbReference type="AlphaFoldDB" id="A0A0S2TEK7"/>
<dbReference type="PANTHER" id="PTHR34584:SF1">
    <property type="entry name" value="NA(+)_H(+) ANTIPORTER SUBUNIT E1"/>
    <property type="match status" value="1"/>
</dbReference>
<keyword evidence="3" id="KW-1003">Cell membrane</keyword>
<organism evidence="7 8">
    <name type="scientific">Candidatus Tenderia electrophaga</name>
    <dbReference type="NCBI Taxonomy" id="1748243"/>
    <lineage>
        <taxon>Bacteria</taxon>
        <taxon>Pseudomonadati</taxon>
        <taxon>Pseudomonadota</taxon>
        <taxon>Gammaproteobacteria</taxon>
        <taxon>Candidatus Tenderiales</taxon>
        <taxon>Candidatus Tenderiaceae</taxon>
        <taxon>Candidatus Tenderia</taxon>
    </lineage>
</organism>
<evidence type="ECO:0000313" key="7">
    <source>
        <dbReference type="EMBL" id="ALP53585.1"/>
    </source>
</evidence>
<dbReference type="STRING" id="1748243.Tel_10830"/>
<evidence type="ECO:0000256" key="6">
    <source>
        <dbReference type="ARBA" id="ARBA00023136"/>
    </source>
</evidence>
<name>A0A0S2TEK7_9GAMM</name>
<dbReference type="InterPro" id="IPR002758">
    <property type="entry name" value="Cation_antiport_E"/>
</dbReference>
<keyword evidence="5" id="KW-1133">Transmembrane helix</keyword>
<evidence type="ECO:0000256" key="2">
    <source>
        <dbReference type="ARBA" id="ARBA00006228"/>
    </source>
</evidence>
<dbReference type="Proteomes" id="UP000055136">
    <property type="component" value="Chromosome"/>
</dbReference>
<keyword evidence="4" id="KW-0812">Transmembrane</keyword>
<dbReference type="GO" id="GO:0005886">
    <property type="term" value="C:plasma membrane"/>
    <property type="evidence" value="ECO:0007669"/>
    <property type="project" value="UniProtKB-SubCell"/>
</dbReference>
<dbReference type="PIRSF" id="PIRSF019239">
    <property type="entry name" value="MrpE"/>
    <property type="match status" value="1"/>
</dbReference>
<evidence type="ECO:0000313" key="8">
    <source>
        <dbReference type="Proteomes" id="UP000055136"/>
    </source>
</evidence>
<evidence type="ECO:0000256" key="3">
    <source>
        <dbReference type="ARBA" id="ARBA00022475"/>
    </source>
</evidence>
<reference evidence="7" key="1">
    <citation type="submission" date="2015-10" db="EMBL/GenBank/DDBJ databases">
        <title>Description of Candidatus Tenderia electrophaga gen. nov, sp. nov., an Uncultivated Electroautotroph from a Biocathode Enrichment.</title>
        <authorList>
            <person name="Eddie B.J."/>
            <person name="Malanoski A.P."/>
            <person name="Wang Z."/>
            <person name="Hall R.J."/>
            <person name="Oh S.D."/>
            <person name="Heiner C."/>
            <person name="Lin B."/>
            <person name="Strycharz-Glaven S.M."/>
        </authorList>
    </citation>
    <scope>NUCLEOTIDE SEQUENCE [LARGE SCALE GENOMIC DNA]</scope>
    <source>
        <strain evidence="7">NRL1</strain>
    </source>
</reference>
<evidence type="ECO:0000256" key="4">
    <source>
        <dbReference type="ARBA" id="ARBA00022692"/>
    </source>
</evidence>